<dbReference type="RefSeq" id="WP_309202132.1">
    <property type="nucleotide sequence ID" value="NZ_CP133548.1"/>
</dbReference>
<dbReference type="PANTHER" id="PTHR47151">
    <property type="entry name" value="LEU/ILE/VAL-BINDING ABC TRANSPORTER SUBUNIT"/>
    <property type="match status" value="1"/>
</dbReference>
<feature type="signal peptide" evidence="3">
    <location>
        <begin position="1"/>
        <end position="19"/>
    </location>
</feature>
<feature type="domain" description="Leucine-binding protein" evidence="4">
    <location>
        <begin position="80"/>
        <end position="277"/>
    </location>
</feature>
<comment type="similarity">
    <text evidence="1">Belongs to the leucine-binding protein family.</text>
</comment>
<evidence type="ECO:0000256" key="3">
    <source>
        <dbReference type="SAM" id="SignalP"/>
    </source>
</evidence>
<evidence type="ECO:0000256" key="1">
    <source>
        <dbReference type="ARBA" id="ARBA00010062"/>
    </source>
</evidence>
<organism evidence="5 6">
    <name type="scientific">Pleionea litopenaei</name>
    <dbReference type="NCBI Taxonomy" id="3070815"/>
    <lineage>
        <taxon>Bacteria</taxon>
        <taxon>Pseudomonadati</taxon>
        <taxon>Pseudomonadota</taxon>
        <taxon>Gammaproteobacteria</taxon>
        <taxon>Oceanospirillales</taxon>
        <taxon>Pleioneaceae</taxon>
        <taxon>Pleionea</taxon>
    </lineage>
</organism>
<evidence type="ECO:0000256" key="2">
    <source>
        <dbReference type="ARBA" id="ARBA00022729"/>
    </source>
</evidence>
<dbReference type="AlphaFoldDB" id="A0AA51X6M6"/>
<dbReference type="Gene3D" id="3.40.50.2300">
    <property type="match status" value="2"/>
</dbReference>
<dbReference type="Proteomes" id="UP001239782">
    <property type="component" value="Chromosome"/>
</dbReference>
<evidence type="ECO:0000313" key="6">
    <source>
        <dbReference type="Proteomes" id="UP001239782"/>
    </source>
</evidence>
<dbReference type="InterPro" id="IPR028081">
    <property type="entry name" value="Leu-bd"/>
</dbReference>
<accession>A0AA51X6M6</accession>
<name>A0AA51X6M6_9GAMM</name>
<dbReference type="Pfam" id="PF13458">
    <property type="entry name" value="Peripla_BP_6"/>
    <property type="match status" value="1"/>
</dbReference>
<keyword evidence="6" id="KW-1185">Reference proteome</keyword>
<dbReference type="EMBL" id="CP133548">
    <property type="protein sequence ID" value="WMS86996.1"/>
    <property type="molecule type" value="Genomic_DNA"/>
</dbReference>
<dbReference type="KEGG" id="plei:Q9312_17415"/>
<evidence type="ECO:0000313" key="5">
    <source>
        <dbReference type="EMBL" id="WMS86996.1"/>
    </source>
</evidence>
<evidence type="ECO:0000259" key="4">
    <source>
        <dbReference type="Pfam" id="PF13458"/>
    </source>
</evidence>
<dbReference type="InterPro" id="IPR028082">
    <property type="entry name" value="Peripla_BP_I"/>
</dbReference>
<keyword evidence="2 3" id="KW-0732">Signal</keyword>
<dbReference type="SUPFAM" id="SSF53822">
    <property type="entry name" value="Periplasmic binding protein-like I"/>
    <property type="match status" value="1"/>
</dbReference>
<gene>
    <name evidence="5" type="ORF">Q9312_17415</name>
</gene>
<protein>
    <submittedName>
        <fullName evidence="5">ABC transporter substrate-binding protein</fullName>
    </submittedName>
</protein>
<feature type="chain" id="PRO_5041316162" evidence="3">
    <location>
        <begin position="20"/>
        <end position="442"/>
    </location>
</feature>
<proteinExistence type="inferred from homology"/>
<dbReference type="PANTHER" id="PTHR47151:SF2">
    <property type="entry name" value="AMINO ACID BINDING PROTEIN"/>
    <property type="match status" value="1"/>
</dbReference>
<sequence>MRLVLVSICCFFWSYGLLAQEQDELQSLSIKELMNIPLDRDNHRDVDRISQPDNNKISEVTEHFGIIAPISMFPVYSAEIIAAADLATQYVNENGGVNGRRLVVLRADDVENTDVSAQLAEKLVDDYRTSAIIGPATSNSVEDVLRKVTIPKRIPLITQAASAVELTKISDKQLFWRMVANNDRQVELIHEFLTKTKRHKKIFMIAGRDLYSEELLARLQSRMTSSEDTWLKHMSLSHLVYLDGMNLKEEIERIQSLGATAIVITLPTAQMNAILRKVQLHWKGELPMILAADTVKPKYIRDANLGKITQCIFTYVASPTALDPALSEPIKALLNRDSAGFDAAYVYDAIILLAMSKTIEEEYKIPFKQAMNSLASNGFPITYRDFAKIKTLYKKHKNFSYSGFSGRIQFDSLGENVAAKMTLYPIADDEENRLPCSLPQGN</sequence>
<reference evidence="5 6" key="1">
    <citation type="submission" date="2023-08" db="EMBL/GenBank/DDBJ databases">
        <title>Pleionea litopenaei sp. nov., isolated from stomach of juvenile Litopenaeus vannamei.</title>
        <authorList>
            <person name="Rho A.M."/>
            <person name="Hwang C.Y."/>
        </authorList>
    </citation>
    <scope>NUCLEOTIDE SEQUENCE [LARGE SCALE GENOMIC DNA]</scope>
    <source>
        <strain evidence="5 6">HL-JVS1</strain>
    </source>
</reference>